<gene>
    <name evidence="1" type="ORF">H9906_00765</name>
</gene>
<dbReference type="Gene3D" id="2.40.110.10">
    <property type="entry name" value="Butyryl-CoA Dehydrogenase, subunit A, domain 2"/>
    <property type="match status" value="1"/>
</dbReference>
<dbReference type="AlphaFoldDB" id="A0A9D2U7G3"/>
<evidence type="ECO:0000313" key="1">
    <source>
        <dbReference type="EMBL" id="HJD43545.1"/>
    </source>
</evidence>
<reference evidence="1" key="1">
    <citation type="journal article" date="2021" name="PeerJ">
        <title>Extensive microbial diversity within the chicken gut microbiome revealed by metagenomics and culture.</title>
        <authorList>
            <person name="Gilroy R."/>
            <person name="Ravi A."/>
            <person name="Getino M."/>
            <person name="Pursley I."/>
            <person name="Horton D.L."/>
            <person name="Alikhan N.F."/>
            <person name="Baker D."/>
            <person name="Gharbi K."/>
            <person name="Hall N."/>
            <person name="Watson M."/>
            <person name="Adriaenssens E.M."/>
            <person name="Foster-Nyarko E."/>
            <person name="Jarju S."/>
            <person name="Secka A."/>
            <person name="Antonio M."/>
            <person name="Oren A."/>
            <person name="Chaudhuri R.R."/>
            <person name="La Ragione R."/>
            <person name="Hildebrand F."/>
            <person name="Pallen M.J."/>
        </authorList>
    </citation>
    <scope>NUCLEOTIDE SEQUENCE</scope>
    <source>
        <strain evidence="1">9264</strain>
    </source>
</reference>
<dbReference type="PANTHER" id="PTHR43884">
    <property type="entry name" value="ACYL-COA DEHYDROGENASE"/>
    <property type="match status" value="1"/>
</dbReference>
<dbReference type="InterPro" id="IPR037069">
    <property type="entry name" value="AcylCoA_DH/ox_N_sf"/>
</dbReference>
<organism evidence="1 2">
    <name type="scientific">Candidatus Paenalcaligenes intestinipullorum</name>
    <dbReference type="NCBI Taxonomy" id="2838718"/>
    <lineage>
        <taxon>Bacteria</taxon>
        <taxon>Pseudomonadati</taxon>
        <taxon>Pseudomonadota</taxon>
        <taxon>Betaproteobacteria</taxon>
        <taxon>Burkholderiales</taxon>
        <taxon>Alcaligenaceae</taxon>
        <taxon>Paenalcaligenes</taxon>
    </lineage>
</organism>
<reference evidence="1" key="2">
    <citation type="submission" date="2021-04" db="EMBL/GenBank/DDBJ databases">
        <authorList>
            <person name="Gilroy R."/>
        </authorList>
    </citation>
    <scope>NUCLEOTIDE SEQUENCE</scope>
    <source>
        <strain evidence="1">9264</strain>
    </source>
</reference>
<dbReference type="GO" id="GO:0003995">
    <property type="term" value="F:acyl-CoA dehydrogenase activity"/>
    <property type="evidence" value="ECO:0007669"/>
    <property type="project" value="TreeGrafter"/>
</dbReference>
<protein>
    <submittedName>
        <fullName evidence="1">Acyl-CoA/acyl-ACP dehydrogenase</fullName>
    </submittedName>
</protein>
<comment type="caution">
    <text evidence="1">The sequence shown here is derived from an EMBL/GenBank/DDBJ whole genome shotgun (WGS) entry which is preliminary data.</text>
</comment>
<dbReference type="InterPro" id="IPR046373">
    <property type="entry name" value="Acyl-CoA_Oxase/DH_mid-dom_sf"/>
</dbReference>
<name>A0A9D2U7G3_9BURK</name>
<dbReference type="SUPFAM" id="SSF56645">
    <property type="entry name" value="Acyl-CoA dehydrogenase NM domain-like"/>
    <property type="match status" value="1"/>
</dbReference>
<dbReference type="Proteomes" id="UP000823889">
    <property type="component" value="Unassembled WGS sequence"/>
</dbReference>
<dbReference type="PANTHER" id="PTHR43884:SF12">
    <property type="entry name" value="ISOVALERYL-COA DEHYDROGENASE, MITOCHONDRIAL-RELATED"/>
    <property type="match status" value="1"/>
</dbReference>
<accession>A0A9D2U7G3</accession>
<proteinExistence type="predicted"/>
<dbReference type="GO" id="GO:0050660">
    <property type="term" value="F:flavin adenine dinucleotide binding"/>
    <property type="evidence" value="ECO:0007669"/>
    <property type="project" value="InterPro"/>
</dbReference>
<evidence type="ECO:0000313" key="2">
    <source>
        <dbReference type="Proteomes" id="UP000823889"/>
    </source>
</evidence>
<dbReference type="EMBL" id="DWUQ01000015">
    <property type="protein sequence ID" value="HJD43545.1"/>
    <property type="molecule type" value="Genomic_DNA"/>
</dbReference>
<sequence>MGHTINYAPLPSLDPSTHHWVGETLAHWLDEHAHTLDSSSTLANEVLPRLADEQLFAIGVPAELGGVVGTTFADAVDSISQVAAHSLTAAFVLWGQRTFVEYLLQTEHTDTSERYLAPVLQGSLAGATGLSNAIKFLGGIEELQVHSEQAGHDWVLNGRLPWVTNLRPNNYAVATALYAPNGTPAIAIIDHQDHDQERSTDLPLVALQGSNTAALAFHNLHLNPNERLLSLNAATFITHVRPRFLALQCAMTIGLSQRCLAQIIYHHRPVAVIRASALSYWEQLQTLRAHLLHGVAQDQFTTDSKALFRLRIKLAELAAKAVALEAGNEGGVSFIAGARAHTQRRQRESLFVPLVSPTVAQLQTAIADSL</sequence>
<dbReference type="Gene3D" id="1.10.540.10">
    <property type="entry name" value="Acyl-CoA dehydrogenase/oxidase, N-terminal domain"/>
    <property type="match status" value="1"/>
</dbReference>
<dbReference type="InterPro" id="IPR009100">
    <property type="entry name" value="AcylCoA_DH/oxidase_NM_dom_sf"/>
</dbReference>